<dbReference type="HOGENOM" id="CLU_467288_0_0_1"/>
<reference evidence="1" key="2">
    <citation type="submission" date="2011-02" db="EMBL/GenBank/DDBJ databases">
        <authorList>
            <person name="MacLean D."/>
        </authorList>
    </citation>
    <scope>NUCLEOTIDE SEQUENCE</scope>
</reference>
<reference evidence="1" key="1">
    <citation type="journal article" date="2011" name="PLoS Biol.">
        <title>Gene gain and loss during evolution of obligate parasitism in the white rust pathogen of Arabidopsis thaliana.</title>
        <authorList>
            <person name="Kemen E."/>
            <person name="Gardiner A."/>
            <person name="Schultz-Larsen T."/>
            <person name="Kemen A.C."/>
            <person name="Balmuth A.L."/>
            <person name="Robert-Seilaniantz A."/>
            <person name="Bailey K."/>
            <person name="Holub E."/>
            <person name="Studholme D.J."/>
            <person name="Maclean D."/>
            <person name="Jones J.D."/>
        </authorList>
    </citation>
    <scope>NUCLEOTIDE SEQUENCE</scope>
</reference>
<gene>
    <name evidence="1" type="primary">AlNc14C148G7451</name>
    <name evidence="1" type="ORF">ALNC14_083990</name>
</gene>
<organism evidence="1">
    <name type="scientific">Albugo laibachii Nc14</name>
    <dbReference type="NCBI Taxonomy" id="890382"/>
    <lineage>
        <taxon>Eukaryota</taxon>
        <taxon>Sar</taxon>
        <taxon>Stramenopiles</taxon>
        <taxon>Oomycota</taxon>
        <taxon>Peronosporomycetes</taxon>
        <taxon>Albuginales</taxon>
        <taxon>Albuginaceae</taxon>
        <taxon>Albugo</taxon>
    </lineage>
</organism>
<evidence type="ECO:0000313" key="1">
    <source>
        <dbReference type="EMBL" id="CCA22256.1"/>
    </source>
</evidence>
<accession>F0WLT0</accession>
<name>F0WLT0_9STRA</name>
<proteinExistence type="predicted"/>
<sequence>MDRFFGLLETLERLQRTRTTSLIMSLLEALPEDYLFDFDSSSHLEFDNSVSNGIDPELAFNTWDDQSDCLDEAKGKALFERDEAESSLIEFLEASNVQRVACGLLDTAIPSYSQQYQQNKTITTNGPSLSPFVAIQATKNNVTVQVNQRRYSISTAGPETKENANLLTGERFLEILASPNGPGSFFSMFSPLHPTRTHSSFVSESRNDTAGANRESGLKHQAISSHWNSAHTDDDIPDIVSLFGLLSPHKEALRTPVAIQGRRRSSVKISFPAGSQSAVDHMYSFLTPSIHMAGKINGNETFSPAIKMNAVNPMKLTNADTMAAVASAFASGKMNLTYTVPIAPMKRQHPIEISIDPRRGSALSITATGISGTKKVSKFNIKPDLSDFKLVQIFHSFCDPLSHTLCHDRFELMLQRHQLRDDTNTAQHVPAFFLEAHKAFIAMDTSGNGRVTLDAFMSSFQICNRCTEAKRRAFGASQSYRRMHTAANTLEREYMDDIAPVIVRVVPRTYEGAKVKSCEHYQWTWCEGFEKTGNEKCKGTNRHDKCPKYLANCTLWKHKLPPKNRKLKYIDNQESPSKRIRHFG</sequence>
<protein>
    <submittedName>
        <fullName evidence="1">Uncharacterized protein AlNc14C148G7451</fullName>
    </submittedName>
</protein>
<dbReference type="EMBL" id="FR824193">
    <property type="protein sequence ID" value="CCA22256.1"/>
    <property type="molecule type" value="Genomic_DNA"/>
</dbReference>
<dbReference type="AlphaFoldDB" id="F0WLT0"/>